<proteinExistence type="predicted"/>
<gene>
    <name evidence="1" type="ORF">EU348_11710</name>
</gene>
<protein>
    <recommendedName>
        <fullName evidence="2">Lipoprotein</fullName>
    </recommendedName>
</protein>
<evidence type="ECO:0008006" key="2">
    <source>
        <dbReference type="Google" id="ProtNLM"/>
    </source>
</evidence>
<dbReference type="PROSITE" id="PS51257">
    <property type="entry name" value="PROKAR_LIPOPROTEIN"/>
    <property type="match status" value="1"/>
</dbReference>
<reference evidence="1" key="1">
    <citation type="submission" date="2019-01" db="EMBL/GenBank/DDBJ databases">
        <title>Whole Genome Sequencing for Putative Detection of Antimicrobial Resistance and Potential Virulence Factors in Chryseobacterium indologenes isolated from Nile Tilapia in Tanzania.</title>
        <authorList>
            <person name="Mwega E."/>
            <person name="Mutoloki S."/>
            <person name="Mugimba K."/>
            <person name="Colquhoun D."/>
            <person name="Mdegela R."/>
            <person name="Evensen O."/>
            <person name="Wasteson Y."/>
        </authorList>
    </citation>
    <scope>NUCLEOTIDE SEQUENCE [LARGE SCALE GENOMIC DNA]</scope>
    <source>
        <strain evidence="1">StR 01</strain>
    </source>
</reference>
<organism evidence="1">
    <name type="scientific">Chryseobacterium indologenes</name>
    <name type="common">Flavobacterium indologenes</name>
    <dbReference type="NCBI Taxonomy" id="253"/>
    <lineage>
        <taxon>Bacteria</taxon>
        <taxon>Pseudomonadati</taxon>
        <taxon>Bacteroidota</taxon>
        <taxon>Flavobacteriia</taxon>
        <taxon>Flavobacteriales</taxon>
        <taxon>Weeksellaceae</taxon>
        <taxon>Chryseobacterium group</taxon>
        <taxon>Chryseobacterium</taxon>
    </lineage>
</organism>
<sequence>MKELIYIVSICSLFSLLGCKSKEQKFLDNHKVILYETKEAEDFINTANIKPDEAKQIQAAFAIKNNKKPESYSFFIIDNNYVFTSYFHPKVPEASTSGIWVDSKTGIAKYIETGIWLRAYKPYLENGESYHFQ</sequence>
<name>A0A411DND3_CHRID</name>
<dbReference type="EMBL" id="CP035532">
    <property type="protein sequence ID" value="QBA21820.1"/>
    <property type="molecule type" value="Genomic_DNA"/>
</dbReference>
<dbReference type="AlphaFoldDB" id="A0A411DND3"/>
<accession>A0A411DND3</accession>
<evidence type="ECO:0000313" key="1">
    <source>
        <dbReference type="EMBL" id="QBA21820.1"/>
    </source>
</evidence>